<reference evidence="2" key="1">
    <citation type="submission" date="2022-11" db="UniProtKB">
        <authorList>
            <consortium name="WormBaseParasite"/>
        </authorList>
    </citation>
    <scope>IDENTIFICATION</scope>
</reference>
<evidence type="ECO:0000313" key="2">
    <source>
        <dbReference type="WBParaSite" id="PS1159_v2.g6953.t2"/>
    </source>
</evidence>
<evidence type="ECO:0000313" key="1">
    <source>
        <dbReference type="Proteomes" id="UP000887580"/>
    </source>
</evidence>
<name>A0AC35GN83_9BILA</name>
<accession>A0AC35GN83</accession>
<dbReference type="WBParaSite" id="PS1159_v2.g6953.t2">
    <property type="protein sequence ID" value="PS1159_v2.g6953.t2"/>
    <property type="gene ID" value="PS1159_v2.g6953"/>
</dbReference>
<protein>
    <submittedName>
        <fullName evidence="2">FAD dependent oxidoreductase domain-containing protein</fullName>
    </submittedName>
</protein>
<organism evidence="1 2">
    <name type="scientific">Panagrolaimus sp. PS1159</name>
    <dbReference type="NCBI Taxonomy" id="55785"/>
    <lineage>
        <taxon>Eukaryota</taxon>
        <taxon>Metazoa</taxon>
        <taxon>Ecdysozoa</taxon>
        <taxon>Nematoda</taxon>
        <taxon>Chromadorea</taxon>
        <taxon>Rhabditida</taxon>
        <taxon>Tylenchina</taxon>
        <taxon>Panagrolaimomorpha</taxon>
        <taxon>Panagrolaimoidea</taxon>
        <taxon>Panagrolaimidae</taxon>
        <taxon>Panagrolaimus</taxon>
    </lineage>
</organism>
<proteinExistence type="predicted"/>
<sequence length="298" mass="33791">MKIAIVGQGVIGVSTALAILKRFPKANITLFADRPFEKTTSFGPAGLFRLDKYENKAWAKATFDYLAEIEKQYPGSETGVKLLSGHIQSNEKYNLETQEKNYGRLYVPWLRKQCEKIGECEFVTRKIDSLEELADEGFEIVINCAGLDAGKLAGDDNSVFPVRGVAFYVDAPWHKHFNYRDFGTFTIPMNDCVLVGSLKQPNRSDLEITDLDRDDIWKRYLELQPSLKGAKVIAEWSGLRPDRPTIRMEKLLKKDKNDKSFLLIHNYGHGGNGFTVGWGCALQVVEFIEDFFSLKSKM</sequence>
<dbReference type="Proteomes" id="UP000887580">
    <property type="component" value="Unplaced"/>
</dbReference>